<gene>
    <name evidence="2" type="ORF">TWF696_004918</name>
</gene>
<organism evidence="2 3">
    <name type="scientific">Orbilia brochopaga</name>
    <dbReference type="NCBI Taxonomy" id="3140254"/>
    <lineage>
        <taxon>Eukaryota</taxon>
        <taxon>Fungi</taxon>
        <taxon>Dikarya</taxon>
        <taxon>Ascomycota</taxon>
        <taxon>Pezizomycotina</taxon>
        <taxon>Orbiliomycetes</taxon>
        <taxon>Orbiliales</taxon>
        <taxon>Orbiliaceae</taxon>
        <taxon>Orbilia</taxon>
    </lineage>
</organism>
<name>A0AAV9V5Q1_9PEZI</name>
<dbReference type="Proteomes" id="UP001375240">
    <property type="component" value="Unassembled WGS sequence"/>
</dbReference>
<keyword evidence="1" id="KW-0732">Signal</keyword>
<dbReference type="EMBL" id="JAVHNQ010000003">
    <property type="protein sequence ID" value="KAK6352921.1"/>
    <property type="molecule type" value="Genomic_DNA"/>
</dbReference>
<dbReference type="AlphaFoldDB" id="A0AAV9V5Q1"/>
<proteinExistence type="predicted"/>
<comment type="caution">
    <text evidence="2">The sequence shown here is derived from an EMBL/GenBank/DDBJ whole genome shotgun (WGS) entry which is preliminary data.</text>
</comment>
<sequence length="334" mass="36795">MLASISLAVIFLSPASTAAYLLDFQPAPFYSDGPNPHYYLPSNPADHTCAGIRLPPGTEITVIRVRSGPDTGSPPQALTFFNGDDCTDESVELIVRYYQIAGNVEQSVATDMTYSLLADGLESYTPGAEMQASNVYNLVQNIGYASSLWSEVVSLGLEPGDAAFRYRSKDPNVIDTEWRVVKGVVILTENPLPLEEVEHPDYSPLLNTDLLELPTNERLQLQAEYQALAEKNPAPEGVFIAPKDQMNPMITLGPELESEYNRKIKIGKIARKQSGVGPAGYRLHNPNSIEMNPLVPYEGQSILEDLEAQRVRTVADLLEDPDWDLYLPSSRGPR</sequence>
<evidence type="ECO:0000256" key="1">
    <source>
        <dbReference type="SAM" id="SignalP"/>
    </source>
</evidence>
<evidence type="ECO:0000313" key="2">
    <source>
        <dbReference type="EMBL" id="KAK6352921.1"/>
    </source>
</evidence>
<feature type="signal peptide" evidence="1">
    <location>
        <begin position="1"/>
        <end position="18"/>
    </location>
</feature>
<feature type="chain" id="PRO_5043407154" evidence="1">
    <location>
        <begin position="19"/>
        <end position="334"/>
    </location>
</feature>
<reference evidence="2 3" key="1">
    <citation type="submission" date="2019-10" db="EMBL/GenBank/DDBJ databases">
        <authorList>
            <person name="Palmer J.M."/>
        </authorList>
    </citation>
    <scope>NUCLEOTIDE SEQUENCE [LARGE SCALE GENOMIC DNA]</scope>
    <source>
        <strain evidence="2 3">TWF696</strain>
    </source>
</reference>
<protein>
    <submittedName>
        <fullName evidence="2">Uncharacterized protein</fullName>
    </submittedName>
</protein>
<accession>A0AAV9V5Q1</accession>
<keyword evidence="3" id="KW-1185">Reference proteome</keyword>
<evidence type="ECO:0000313" key="3">
    <source>
        <dbReference type="Proteomes" id="UP001375240"/>
    </source>
</evidence>